<feature type="domain" description="Bulb-type lectin" evidence="23">
    <location>
        <begin position="30"/>
        <end position="158"/>
    </location>
</feature>
<dbReference type="InterPro" id="IPR051343">
    <property type="entry name" value="G-type_lectin_kinases/EP1-like"/>
</dbReference>
<keyword evidence="9 18" id="KW-0418">Kinase</keyword>
<dbReference type="GO" id="GO:0004674">
    <property type="term" value="F:protein serine/threonine kinase activity"/>
    <property type="evidence" value="ECO:0007669"/>
    <property type="project" value="UniProtKB-KW"/>
</dbReference>
<dbReference type="InterPro" id="IPR011009">
    <property type="entry name" value="Kinase-like_dom_sf"/>
</dbReference>
<dbReference type="InterPro" id="IPR017441">
    <property type="entry name" value="Protein_kinase_ATP_BS"/>
</dbReference>
<evidence type="ECO:0000256" key="16">
    <source>
        <dbReference type="ARBA" id="ARBA00047899"/>
    </source>
</evidence>
<organism evidence="24 25">
    <name type="scientific">Panicum miliaceum</name>
    <name type="common">Proso millet</name>
    <name type="synonym">Broomcorn millet</name>
    <dbReference type="NCBI Taxonomy" id="4540"/>
    <lineage>
        <taxon>Eukaryota</taxon>
        <taxon>Viridiplantae</taxon>
        <taxon>Streptophyta</taxon>
        <taxon>Embryophyta</taxon>
        <taxon>Tracheophyta</taxon>
        <taxon>Spermatophyta</taxon>
        <taxon>Magnoliopsida</taxon>
        <taxon>Liliopsida</taxon>
        <taxon>Poales</taxon>
        <taxon>Poaceae</taxon>
        <taxon>PACMAD clade</taxon>
        <taxon>Panicoideae</taxon>
        <taxon>Panicodae</taxon>
        <taxon>Paniceae</taxon>
        <taxon>Panicinae</taxon>
        <taxon>Panicum</taxon>
        <taxon>Panicum sect. Panicum</taxon>
    </lineage>
</organism>
<dbReference type="Gene3D" id="2.90.10.30">
    <property type="match status" value="1"/>
</dbReference>
<name>A0A3L6RXZ8_PANMI</name>
<evidence type="ECO:0000256" key="13">
    <source>
        <dbReference type="ARBA" id="ARBA00023157"/>
    </source>
</evidence>
<keyword evidence="13" id="KW-1015">Disulfide bond</keyword>
<keyword evidence="4 18" id="KW-0808">Transferase</keyword>
<feature type="domain" description="Protein kinase" evidence="22">
    <location>
        <begin position="373"/>
        <end position="664"/>
    </location>
</feature>
<keyword evidence="7" id="KW-0430">Lectin</keyword>
<keyword evidence="25" id="KW-1185">Reference proteome</keyword>
<evidence type="ECO:0000256" key="18">
    <source>
        <dbReference type="PIRNR" id="PIRNR000641"/>
    </source>
</evidence>
<comment type="similarity">
    <text evidence="18">Belongs to the protein kinase superfamily. Ser/Thr protein kinase family.</text>
</comment>
<evidence type="ECO:0000313" key="24">
    <source>
        <dbReference type="EMBL" id="RLN11620.1"/>
    </source>
</evidence>
<evidence type="ECO:0000256" key="6">
    <source>
        <dbReference type="ARBA" id="ARBA00022729"/>
    </source>
</evidence>
<gene>
    <name evidence="24" type="ORF">C2845_PM09G18710</name>
</gene>
<dbReference type="SMART" id="SM00108">
    <property type="entry name" value="B_lectin"/>
    <property type="match status" value="1"/>
</dbReference>
<evidence type="ECO:0000256" key="21">
    <source>
        <dbReference type="SAM" id="Phobius"/>
    </source>
</evidence>
<dbReference type="GO" id="GO:0030246">
    <property type="term" value="F:carbohydrate binding"/>
    <property type="evidence" value="ECO:0007669"/>
    <property type="project" value="UniProtKB-KW"/>
</dbReference>
<comment type="subcellular location">
    <subcellularLocation>
        <location evidence="1">Membrane</location>
        <topology evidence="1">Single-pass type I membrane protein</topology>
    </subcellularLocation>
</comment>
<dbReference type="PROSITE" id="PS00107">
    <property type="entry name" value="PROTEIN_KINASE_ATP"/>
    <property type="match status" value="1"/>
</dbReference>
<dbReference type="InterPro" id="IPR000719">
    <property type="entry name" value="Prot_kinase_dom"/>
</dbReference>
<dbReference type="InterPro" id="IPR024171">
    <property type="entry name" value="SRK-like_kinase"/>
</dbReference>
<evidence type="ECO:0000256" key="12">
    <source>
        <dbReference type="ARBA" id="ARBA00023136"/>
    </source>
</evidence>
<feature type="transmembrane region" description="Helical" evidence="21">
    <location>
        <begin position="321"/>
        <end position="343"/>
    </location>
</feature>
<dbReference type="InterPro" id="IPR036426">
    <property type="entry name" value="Bulb-type_lectin_dom_sf"/>
</dbReference>
<feature type="region of interest" description="Disordered" evidence="20">
    <location>
        <begin position="579"/>
        <end position="598"/>
    </location>
</feature>
<dbReference type="GO" id="GO:0005524">
    <property type="term" value="F:ATP binding"/>
    <property type="evidence" value="ECO:0007669"/>
    <property type="project" value="UniProtKB-UniRule"/>
</dbReference>
<evidence type="ECO:0000256" key="17">
    <source>
        <dbReference type="ARBA" id="ARBA00048679"/>
    </source>
</evidence>
<keyword evidence="14" id="KW-0675">Receptor</keyword>
<dbReference type="InterPro" id="IPR008271">
    <property type="entry name" value="Ser/Thr_kinase_AS"/>
</dbReference>
<dbReference type="GO" id="GO:0016020">
    <property type="term" value="C:membrane"/>
    <property type="evidence" value="ECO:0007669"/>
    <property type="project" value="UniProtKB-SubCell"/>
</dbReference>
<evidence type="ECO:0000256" key="8">
    <source>
        <dbReference type="ARBA" id="ARBA00022741"/>
    </source>
</evidence>
<accession>A0A3L6RXZ8</accession>
<evidence type="ECO:0000256" key="15">
    <source>
        <dbReference type="ARBA" id="ARBA00023180"/>
    </source>
</evidence>
<dbReference type="EC" id="2.7.11.1" evidence="18"/>
<keyword evidence="12 21" id="KW-0472">Membrane</keyword>
<keyword evidence="8 18" id="KW-0547">Nucleotide-binding</keyword>
<comment type="catalytic activity">
    <reaction evidence="16 18">
        <text>L-threonyl-[protein] + ATP = O-phospho-L-threonyl-[protein] + ADP + H(+)</text>
        <dbReference type="Rhea" id="RHEA:46608"/>
        <dbReference type="Rhea" id="RHEA-COMP:11060"/>
        <dbReference type="Rhea" id="RHEA-COMP:11605"/>
        <dbReference type="ChEBI" id="CHEBI:15378"/>
        <dbReference type="ChEBI" id="CHEBI:30013"/>
        <dbReference type="ChEBI" id="CHEBI:30616"/>
        <dbReference type="ChEBI" id="CHEBI:61977"/>
        <dbReference type="ChEBI" id="CHEBI:456216"/>
        <dbReference type="EC" id="2.7.11.1"/>
    </reaction>
</comment>
<dbReference type="PANTHER" id="PTHR47976:SF77">
    <property type="entry name" value="RECEPTOR-LIKE SERINE_THREONINE-PROTEIN KINASE"/>
    <property type="match status" value="1"/>
</dbReference>
<evidence type="ECO:0000256" key="11">
    <source>
        <dbReference type="ARBA" id="ARBA00022989"/>
    </source>
</evidence>
<dbReference type="Proteomes" id="UP000275267">
    <property type="component" value="Unassembled WGS sequence"/>
</dbReference>
<evidence type="ECO:0000256" key="1">
    <source>
        <dbReference type="ARBA" id="ARBA00004479"/>
    </source>
</evidence>
<dbReference type="Pfam" id="PF00069">
    <property type="entry name" value="Pkinase"/>
    <property type="match status" value="1"/>
</dbReference>
<dbReference type="InterPro" id="IPR001480">
    <property type="entry name" value="Bulb-type_lectin_dom"/>
</dbReference>
<evidence type="ECO:0000313" key="25">
    <source>
        <dbReference type="Proteomes" id="UP000275267"/>
    </source>
</evidence>
<dbReference type="STRING" id="4540.A0A3L6RXZ8"/>
<dbReference type="GO" id="GO:0051707">
    <property type="term" value="P:response to other organism"/>
    <property type="evidence" value="ECO:0007669"/>
    <property type="project" value="UniProtKB-ARBA"/>
</dbReference>
<evidence type="ECO:0000256" key="3">
    <source>
        <dbReference type="ARBA" id="ARBA00022536"/>
    </source>
</evidence>
<evidence type="ECO:0000256" key="20">
    <source>
        <dbReference type="SAM" id="MobiDB-lite"/>
    </source>
</evidence>
<evidence type="ECO:0000256" key="2">
    <source>
        <dbReference type="ARBA" id="ARBA00022527"/>
    </source>
</evidence>
<keyword evidence="3" id="KW-0245">EGF-like domain</keyword>
<keyword evidence="11 21" id="KW-1133">Transmembrane helix</keyword>
<keyword evidence="5 21" id="KW-0812">Transmembrane</keyword>
<feature type="binding site" evidence="19">
    <location>
        <position position="405"/>
    </location>
    <ligand>
        <name>ATP</name>
        <dbReference type="ChEBI" id="CHEBI:30616"/>
    </ligand>
</feature>
<comment type="caution">
    <text evidence="24">The sequence shown here is derived from an EMBL/GenBank/DDBJ whole genome shotgun (WGS) entry which is preliminary data.</text>
</comment>
<dbReference type="FunFam" id="1.10.510.10:FF:000384">
    <property type="entry name" value="G-type lectin S-receptor-like serine/threonine-protein kinase"/>
    <property type="match status" value="1"/>
</dbReference>
<keyword evidence="2 18" id="KW-0723">Serine/threonine-protein kinase</keyword>
<dbReference type="EMBL" id="PQIB02000006">
    <property type="protein sequence ID" value="RLN11620.1"/>
    <property type="molecule type" value="Genomic_DNA"/>
</dbReference>
<keyword evidence="10 18" id="KW-0067">ATP-binding</keyword>
<keyword evidence="6" id="KW-0732">Signal</keyword>
<evidence type="ECO:0000256" key="7">
    <source>
        <dbReference type="ARBA" id="ARBA00022734"/>
    </source>
</evidence>
<dbReference type="SMART" id="SM00220">
    <property type="entry name" value="S_TKc"/>
    <property type="match status" value="1"/>
</dbReference>
<evidence type="ECO:0000256" key="9">
    <source>
        <dbReference type="ARBA" id="ARBA00022777"/>
    </source>
</evidence>
<dbReference type="PROSITE" id="PS00108">
    <property type="entry name" value="PROTEIN_KINASE_ST"/>
    <property type="match status" value="1"/>
</dbReference>
<dbReference type="FunFam" id="3.30.200.20:FF:000178">
    <property type="entry name" value="serine/threonine-protein kinase PBS1-like"/>
    <property type="match status" value="1"/>
</dbReference>
<dbReference type="GO" id="GO:0106310">
    <property type="term" value="F:protein serine kinase activity"/>
    <property type="evidence" value="ECO:0007669"/>
    <property type="project" value="RHEA"/>
</dbReference>
<dbReference type="Gene3D" id="2.90.10.10">
    <property type="entry name" value="Bulb-type lectin domain"/>
    <property type="match status" value="1"/>
</dbReference>
<dbReference type="OrthoDB" id="691084at2759"/>
<dbReference type="PROSITE" id="PS50011">
    <property type="entry name" value="PROTEIN_KINASE_DOM"/>
    <property type="match status" value="1"/>
</dbReference>
<evidence type="ECO:0000256" key="4">
    <source>
        <dbReference type="ARBA" id="ARBA00022679"/>
    </source>
</evidence>
<dbReference type="SUPFAM" id="SSF51110">
    <property type="entry name" value="alpha-D-mannose-specific plant lectins"/>
    <property type="match status" value="2"/>
</dbReference>
<dbReference type="AlphaFoldDB" id="A0A3L6RXZ8"/>
<dbReference type="PROSITE" id="PS50927">
    <property type="entry name" value="BULB_LECTIN"/>
    <property type="match status" value="1"/>
</dbReference>
<proteinExistence type="inferred from homology"/>
<dbReference type="Gene3D" id="1.10.510.10">
    <property type="entry name" value="Transferase(Phosphotransferase) domain 1"/>
    <property type="match status" value="1"/>
</dbReference>
<sequence>MKPFVSFVLRLAAVVILGQALLFMGHAAQASQLTVGSSMTPTQYLISSSGIFAFGFCNVDPSLDPHQLLLAVWFDFGASGCTNKTVVWFARDPTSNSPVIATKHSVLRLDSNSSLSLVDGQTTLWSPSQPFGSALVILDSGNLQLQAAQRGGVSWQSFDHPTHALLPGQNMTNSSGTYLLSKNTDTDFSPGRFTLIVQADGNIVLYKRDPDHMSSLAGNSGHPCWGSRTWHSGQVPTVVLDSSGNLFYNDSVNGCRNLTMKQPPSSAESYYHYAALDPDGIVRVYAHQKNITDGTVWEVASMFPSDLGRMLSVPAGPPRSIWLYIIIDILAISFATSITYNLWQRYTSRRAKRSRLSAGLRIFTHKELERATDGFKVTLGKGGFGEVYKGEVSYLLVQYHVAVKKLIIRSDEYIGRDFENEVQSIGQIHHKYLVRMIGYCKEGVHRMLVFEYMQGGTLADLISRSERPCWSCLAEAAVGIAKGLEYLHEGCQSQIIHCDIKPKNILFDDKDTAKITDFGIAKLLGDQKTHHTVTTIAGTRPYVAPEWFGGGGQVSSKVDVYSFGVMLLEMICCKRIASGQQQQQQPPPPPPNDQGHGTVSALRAWAESLIRSGRVELLVQGDSEALADMGVVEMFTRVAIWCLQKDPSSRPGMRKVVQMLEGTVVVDPLPDPPRSPSFSAILPRDASGAGFAASPLG</sequence>
<evidence type="ECO:0000256" key="19">
    <source>
        <dbReference type="PROSITE-ProRule" id="PRU10141"/>
    </source>
</evidence>
<reference evidence="25" key="1">
    <citation type="journal article" date="2019" name="Nat. Commun.">
        <title>The genome of broomcorn millet.</title>
        <authorList>
            <person name="Zou C."/>
            <person name="Miki D."/>
            <person name="Li D."/>
            <person name="Tang Q."/>
            <person name="Xiao L."/>
            <person name="Rajput S."/>
            <person name="Deng P."/>
            <person name="Jia W."/>
            <person name="Huang R."/>
            <person name="Zhang M."/>
            <person name="Sun Y."/>
            <person name="Hu J."/>
            <person name="Fu X."/>
            <person name="Schnable P.S."/>
            <person name="Li F."/>
            <person name="Zhang H."/>
            <person name="Feng B."/>
            <person name="Zhu X."/>
            <person name="Liu R."/>
            <person name="Schnable J.C."/>
            <person name="Zhu J.-K."/>
            <person name="Zhang H."/>
        </authorList>
    </citation>
    <scope>NUCLEOTIDE SEQUENCE [LARGE SCALE GENOMIC DNA]</scope>
</reference>
<evidence type="ECO:0000256" key="10">
    <source>
        <dbReference type="ARBA" id="ARBA00022840"/>
    </source>
</evidence>
<comment type="catalytic activity">
    <reaction evidence="17 18">
        <text>L-seryl-[protein] + ATP = O-phospho-L-seryl-[protein] + ADP + H(+)</text>
        <dbReference type="Rhea" id="RHEA:17989"/>
        <dbReference type="Rhea" id="RHEA-COMP:9863"/>
        <dbReference type="Rhea" id="RHEA-COMP:11604"/>
        <dbReference type="ChEBI" id="CHEBI:15378"/>
        <dbReference type="ChEBI" id="CHEBI:29999"/>
        <dbReference type="ChEBI" id="CHEBI:30616"/>
        <dbReference type="ChEBI" id="CHEBI:83421"/>
        <dbReference type="ChEBI" id="CHEBI:456216"/>
        <dbReference type="EC" id="2.7.11.1"/>
    </reaction>
</comment>
<dbReference type="PIRSF" id="PIRSF000641">
    <property type="entry name" value="SRK"/>
    <property type="match status" value="1"/>
</dbReference>
<dbReference type="SUPFAM" id="SSF56112">
    <property type="entry name" value="Protein kinase-like (PK-like)"/>
    <property type="match status" value="1"/>
</dbReference>
<keyword evidence="15" id="KW-0325">Glycoprotein</keyword>
<protein>
    <recommendedName>
        <fullName evidence="18">Receptor-like serine/threonine-protein kinase</fullName>
        <ecNumber evidence="18">2.7.11.1</ecNumber>
    </recommendedName>
</protein>
<evidence type="ECO:0000259" key="23">
    <source>
        <dbReference type="PROSITE" id="PS50927"/>
    </source>
</evidence>
<evidence type="ECO:0000256" key="14">
    <source>
        <dbReference type="ARBA" id="ARBA00023170"/>
    </source>
</evidence>
<evidence type="ECO:0000259" key="22">
    <source>
        <dbReference type="PROSITE" id="PS50011"/>
    </source>
</evidence>
<evidence type="ECO:0000256" key="5">
    <source>
        <dbReference type="ARBA" id="ARBA00022692"/>
    </source>
</evidence>
<dbReference type="PANTHER" id="PTHR47976">
    <property type="entry name" value="G-TYPE LECTIN S-RECEPTOR-LIKE SERINE/THREONINE-PROTEIN KINASE SD2-5"/>
    <property type="match status" value="1"/>
</dbReference>
<dbReference type="Pfam" id="PF01453">
    <property type="entry name" value="B_lectin"/>
    <property type="match status" value="1"/>
</dbReference>
<dbReference type="Gene3D" id="3.30.200.20">
    <property type="entry name" value="Phosphorylase Kinase, domain 1"/>
    <property type="match status" value="1"/>
</dbReference>